<feature type="region of interest" description="Disordered" evidence="1">
    <location>
        <begin position="121"/>
        <end position="148"/>
    </location>
</feature>
<keyword evidence="2" id="KW-0472">Membrane</keyword>
<evidence type="ECO:0000313" key="4">
    <source>
        <dbReference type="EMBL" id="RAQ94129.1"/>
    </source>
</evidence>
<protein>
    <recommendedName>
        <fullName evidence="3">MaoC-like domain-containing protein</fullName>
    </recommendedName>
</protein>
<feature type="domain" description="MaoC-like" evidence="3">
    <location>
        <begin position="11"/>
        <end position="98"/>
    </location>
</feature>
<dbReference type="InterPro" id="IPR029069">
    <property type="entry name" value="HotDog_dom_sf"/>
</dbReference>
<dbReference type="RefSeq" id="WP_112425787.1">
    <property type="nucleotide sequence ID" value="NZ_MCIF01000002.1"/>
</dbReference>
<keyword evidence="2" id="KW-0812">Transmembrane</keyword>
<keyword evidence="2" id="KW-1133">Transmembrane helix</keyword>
<keyword evidence="5" id="KW-1185">Reference proteome</keyword>
<dbReference type="Pfam" id="PF01575">
    <property type="entry name" value="MaoC_dehydratas"/>
    <property type="match status" value="1"/>
</dbReference>
<accession>A0A328VBG6</accession>
<feature type="transmembrane region" description="Helical" evidence="2">
    <location>
        <begin position="47"/>
        <end position="67"/>
    </location>
</feature>
<dbReference type="EMBL" id="MCIF01000002">
    <property type="protein sequence ID" value="RAQ94129.1"/>
    <property type="molecule type" value="Genomic_DNA"/>
</dbReference>
<evidence type="ECO:0000259" key="3">
    <source>
        <dbReference type="Pfam" id="PF01575"/>
    </source>
</evidence>
<dbReference type="Gene3D" id="3.10.129.10">
    <property type="entry name" value="Hotdog Thioesterase"/>
    <property type="match status" value="1"/>
</dbReference>
<comment type="caution">
    <text evidence="4">The sequence shown here is derived from an EMBL/GenBank/DDBJ whole genome shotgun (WGS) entry which is preliminary data.</text>
</comment>
<sequence length="148" mass="15797">MTPLTPLPVVRLKVDRLKIAWMAVAITDPNPIHLEDAVAHQAGFPSVIAHGTFAIGLMGLLLARWAGQQQVRRVEARLLAPVFPGEELLCQGEVMDIEEDQVQLRLQVLAGERQVAVGSATVARPAAAGPPPEREVKAPLASEPGPAL</sequence>
<dbReference type="InterPro" id="IPR002539">
    <property type="entry name" value="MaoC-like_dom"/>
</dbReference>
<dbReference type="AlphaFoldDB" id="A0A328VBG6"/>
<evidence type="ECO:0000313" key="5">
    <source>
        <dbReference type="Proteomes" id="UP000248706"/>
    </source>
</evidence>
<proteinExistence type="predicted"/>
<name>A0A328VBG6_9CHLR</name>
<dbReference type="CDD" id="cd03441">
    <property type="entry name" value="R_hydratase_like"/>
    <property type="match status" value="1"/>
</dbReference>
<organism evidence="4 5">
    <name type="scientific">Thermogemmatispora tikiterensis</name>
    <dbReference type="NCBI Taxonomy" id="1825093"/>
    <lineage>
        <taxon>Bacteria</taxon>
        <taxon>Bacillati</taxon>
        <taxon>Chloroflexota</taxon>
        <taxon>Ktedonobacteria</taxon>
        <taxon>Thermogemmatisporales</taxon>
        <taxon>Thermogemmatisporaceae</taxon>
        <taxon>Thermogemmatispora</taxon>
    </lineage>
</organism>
<dbReference type="Proteomes" id="UP000248706">
    <property type="component" value="Unassembled WGS sequence"/>
</dbReference>
<dbReference type="SUPFAM" id="SSF54637">
    <property type="entry name" value="Thioesterase/thiol ester dehydrase-isomerase"/>
    <property type="match status" value="1"/>
</dbReference>
<evidence type="ECO:0000256" key="1">
    <source>
        <dbReference type="SAM" id="MobiDB-lite"/>
    </source>
</evidence>
<dbReference type="OrthoDB" id="9800237at2"/>
<gene>
    <name evidence="4" type="ORF">A4R35_01200</name>
</gene>
<evidence type="ECO:0000256" key="2">
    <source>
        <dbReference type="SAM" id="Phobius"/>
    </source>
</evidence>
<reference evidence="4 5" key="1">
    <citation type="submission" date="2016-08" db="EMBL/GenBank/DDBJ databases">
        <title>Analysis of Carbohydrate Active Enzymes in Thermogemmatispora T81 Reveals Carbohydrate Degradation Ability.</title>
        <authorList>
            <person name="Tomazini A."/>
            <person name="Lal S."/>
            <person name="Stott M."/>
            <person name="Henrissat B."/>
            <person name="Polikarpov I."/>
            <person name="Sparling R."/>
            <person name="Levin D.B."/>
        </authorList>
    </citation>
    <scope>NUCLEOTIDE SEQUENCE [LARGE SCALE GENOMIC DNA]</scope>
    <source>
        <strain evidence="4 5">T81</strain>
    </source>
</reference>